<dbReference type="InterPro" id="IPR036047">
    <property type="entry name" value="F-box-like_dom_sf"/>
</dbReference>
<feature type="domain" description="F-box" evidence="1">
    <location>
        <begin position="55"/>
        <end position="95"/>
    </location>
</feature>
<dbReference type="Pfam" id="PF01344">
    <property type="entry name" value="Kelch_1"/>
    <property type="match status" value="2"/>
</dbReference>
<dbReference type="Gramene" id="EFJ24146">
    <property type="protein sequence ID" value="EFJ24146"/>
    <property type="gene ID" value="SELMODRAFT_414962"/>
</dbReference>
<dbReference type="Gene3D" id="2.120.10.80">
    <property type="entry name" value="Kelch-type beta propeller"/>
    <property type="match status" value="1"/>
</dbReference>
<keyword evidence="3" id="KW-1185">Reference proteome</keyword>
<dbReference type="CDD" id="cd22152">
    <property type="entry name" value="F-box_AtAFR-like"/>
    <property type="match status" value="1"/>
</dbReference>
<dbReference type="Pfam" id="PF00646">
    <property type="entry name" value="F-box"/>
    <property type="match status" value="1"/>
</dbReference>
<evidence type="ECO:0000259" key="1">
    <source>
        <dbReference type="SMART" id="SM00256"/>
    </source>
</evidence>
<organism evidence="3">
    <name type="scientific">Selaginella moellendorffii</name>
    <name type="common">Spikemoss</name>
    <dbReference type="NCBI Taxonomy" id="88036"/>
    <lineage>
        <taxon>Eukaryota</taxon>
        <taxon>Viridiplantae</taxon>
        <taxon>Streptophyta</taxon>
        <taxon>Embryophyta</taxon>
        <taxon>Tracheophyta</taxon>
        <taxon>Lycopodiopsida</taxon>
        <taxon>Selaginellales</taxon>
        <taxon>Selaginellaceae</taxon>
        <taxon>Selaginella</taxon>
    </lineage>
</organism>
<dbReference type="InterPro" id="IPR001810">
    <property type="entry name" value="F-box_dom"/>
</dbReference>
<evidence type="ECO:0000313" key="2">
    <source>
        <dbReference type="EMBL" id="EFJ24146.1"/>
    </source>
</evidence>
<dbReference type="InParanoid" id="D8RU58"/>
<protein>
    <recommendedName>
        <fullName evidence="1">F-box domain-containing protein</fullName>
    </recommendedName>
</protein>
<dbReference type="KEGG" id="smo:SELMODRAFT_414962"/>
<dbReference type="InterPro" id="IPR015915">
    <property type="entry name" value="Kelch-typ_b-propeller"/>
</dbReference>
<dbReference type="Proteomes" id="UP000001514">
    <property type="component" value="Unassembled WGS sequence"/>
</dbReference>
<dbReference type="PANTHER" id="PTHR47365:SF1">
    <property type="entry name" value="F-BOX_KELCH-REPEAT PROTEIN"/>
    <property type="match status" value="1"/>
</dbReference>
<dbReference type="AlphaFoldDB" id="D8RU58"/>
<dbReference type="SMART" id="SM00612">
    <property type="entry name" value="Kelch"/>
    <property type="match status" value="3"/>
</dbReference>
<dbReference type="OMA" id="LVMGMWQ"/>
<gene>
    <name evidence="2" type="ORF">SELMODRAFT_414962</name>
</gene>
<dbReference type="PANTHER" id="PTHR47365">
    <property type="entry name" value="PLANT PROTEIN, PUTATIVE-RELATED"/>
    <property type="match status" value="1"/>
</dbReference>
<dbReference type="InterPro" id="IPR006652">
    <property type="entry name" value="Kelch_1"/>
</dbReference>
<evidence type="ECO:0000313" key="3">
    <source>
        <dbReference type="Proteomes" id="UP000001514"/>
    </source>
</evidence>
<sequence>MAAPVPGLEQILEEPQTYDHVRHKIHGLRLSNARALASSSRSSATEDVGTLIPKLPDSVALHCLARVPRSALPLLRCVCRSWNRALSTNTRDIASVRREIGTAEPWIYLSFSPRGDCIQSQRSSNYFTAFDPGSNQWHSVGWLPGLERLEVLKGYGCVGLGGKLYVLGGTLCIKERDFGGGCHRDLRVRSEVLAYDCIGGRWKQCASMRKARVDFACSVSGGRVFVAGGRGRLDHENAAAMASAEVYIPELDRWEELPDMSITRYKCVGVTLKGKFFVIGGYTIETLHRSSVEIYDPSERRWERRPGMWALDIPPYEVVELQGKLYRSGDQLNHWRGSIDVYDERLKMWKTIRGSNRRLGEDLQCTVRRYVTMAGIDSYLLFFGGHCRVGDRSGDHRPFCLETVDAFQAPVGRWCGLDPFRSSCRELCSSCCVVTA</sequence>
<dbReference type="OrthoDB" id="45365at2759"/>
<dbReference type="SMART" id="SM00256">
    <property type="entry name" value="FBOX"/>
    <property type="match status" value="1"/>
</dbReference>
<dbReference type="eggNOG" id="KOG1072">
    <property type="taxonomic scope" value="Eukaryota"/>
</dbReference>
<name>D8RU58_SELML</name>
<dbReference type="HOGENOM" id="CLU_028510_0_0_1"/>
<dbReference type="SUPFAM" id="SSF117281">
    <property type="entry name" value="Kelch motif"/>
    <property type="match status" value="1"/>
</dbReference>
<reference evidence="2 3" key="1">
    <citation type="journal article" date="2011" name="Science">
        <title>The Selaginella genome identifies genetic changes associated with the evolution of vascular plants.</title>
        <authorList>
            <person name="Banks J.A."/>
            <person name="Nishiyama T."/>
            <person name="Hasebe M."/>
            <person name="Bowman J.L."/>
            <person name="Gribskov M."/>
            <person name="dePamphilis C."/>
            <person name="Albert V.A."/>
            <person name="Aono N."/>
            <person name="Aoyama T."/>
            <person name="Ambrose B.A."/>
            <person name="Ashton N.W."/>
            <person name="Axtell M.J."/>
            <person name="Barker E."/>
            <person name="Barker M.S."/>
            <person name="Bennetzen J.L."/>
            <person name="Bonawitz N.D."/>
            <person name="Chapple C."/>
            <person name="Cheng C."/>
            <person name="Correa L.G."/>
            <person name="Dacre M."/>
            <person name="DeBarry J."/>
            <person name="Dreyer I."/>
            <person name="Elias M."/>
            <person name="Engstrom E.M."/>
            <person name="Estelle M."/>
            <person name="Feng L."/>
            <person name="Finet C."/>
            <person name="Floyd S.K."/>
            <person name="Frommer W.B."/>
            <person name="Fujita T."/>
            <person name="Gramzow L."/>
            <person name="Gutensohn M."/>
            <person name="Harholt J."/>
            <person name="Hattori M."/>
            <person name="Heyl A."/>
            <person name="Hirai T."/>
            <person name="Hiwatashi Y."/>
            <person name="Ishikawa M."/>
            <person name="Iwata M."/>
            <person name="Karol K.G."/>
            <person name="Koehler B."/>
            <person name="Kolukisaoglu U."/>
            <person name="Kubo M."/>
            <person name="Kurata T."/>
            <person name="Lalonde S."/>
            <person name="Li K."/>
            <person name="Li Y."/>
            <person name="Litt A."/>
            <person name="Lyons E."/>
            <person name="Manning G."/>
            <person name="Maruyama T."/>
            <person name="Michael T.P."/>
            <person name="Mikami K."/>
            <person name="Miyazaki S."/>
            <person name="Morinaga S."/>
            <person name="Murata T."/>
            <person name="Mueller-Roeber B."/>
            <person name="Nelson D.R."/>
            <person name="Obara M."/>
            <person name="Oguri Y."/>
            <person name="Olmstead R.G."/>
            <person name="Onodera N."/>
            <person name="Petersen B.L."/>
            <person name="Pils B."/>
            <person name="Prigge M."/>
            <person name="Rensing S.A."/>
            <person name="Riano-Pachon D.M."/>
            <person name="Roberts A.W."/>
            <person name="Sato Y."/>
            <person name="Scheller H.V."/>
            <person name="Schulz B."/>
            <person name="Schulz C."/>
            <person name="Shakirov E.V."/>
            <person name="Shibagaki N."/>
            <person name="Shinohara N."/>
            <person name="Shippen D.E."/>
            <person name="Soerensen I."/>
            <person name="Sotooka R."/>
            <person name="Sugimoto N."/>
            <person name="Sugita M."/>
            <person name="Sumikawa N."/>
            <person name="Tanurdzic M."/>
            <person name="Theissen G."/>
            <person name="Ulvskov P."/>
            <person name="Wakazuki S."/>
            <person name="Weng J.K."/>
            <person name="Willats W.W."/>
            <person name="Wipf D."/>
            <person name="Wolf P.G."/>
            <person name="Yang L."/>
            <person name="Zimmer A.D."/>
            <person name="Zhu Q."/>
            <person name="Mitros T."/>
            <person name="Hellsten U."/>
            <person name="Loque D."/>
            <person name="Otillar R."/>
            <person name="Salamov A."/>
            <person name="Schmutz J."/>
            <person name="Shapiro H."/>
            <person name="Lindquist E."/>
            <person name="Lucas S."/>
            <person name="Rokhsar D."/>
            <person name="Grigoriev I.V."/>
        </authorList>
    </citation>
    <scope>NUCLEOTIDE SEQUENCE [LARGE SCALE GENOMIC DNA]</scope>
</reference>
<dbReference type="EMBL" id="GL377590">
    <property type="protein sequence ID" value="EFJ24146.1"/>
    <property type="molecule type" value="Genomic_DNA"/>
</dbReference>
<accession>D8RU58</accession>
<proteinExistence type="predicted"/>
<dbReference type="SUPFAM" id="SSF81383">
    <property type="entry name" value="F-box domain"/>
    <property type="match status" value="1"/>
</dbReference>